<proteinExistence type="predicted"/>
<dbReference type="Proteomes" id="UP000272117">
    <property type="component" value="Unassembled WGS sequence"/>
</dbReference>
<evidence type="ECO:0000313" key="2">
    <source>
        <dbReference type="Proteomes" id="UP000272117"/>
    </source>
</evidence>
<accession>A0A3M9MEQ8</accession>
<keyword evidence="2" id="KW-1185">Reference proteome</keyword>
<gene>
    <name evidence="1" type="ORF">EFB08_16795</name>
</gene>
<name>A0A3M9MEQ8_9BACT</name>
<evidence type="ECO:0000313" key="1">
    <source>
        <dbReference type="EMBL" id="RNI24041.1"/>
    </source>
</evidence>
<reference evidence="1 2" key="1">
    <citation type="submission" date="2018-11" db="EMBL/GenBank/DDBJ databases">
        <title>Rufibacter latericius sp. nov., isolated from water in Baiyang Lake.</title>
        <authorList>
            <person name="Yang Y."/>
        </authorList>
    </citation>
    <scope>NUCLEOTIDE SEQUENCE [LARGE SCALE GENOMIC DNA]</scope>
    <source>
        <strain evidence="1 2">R-22-1c-1</strain>
    </source>
</reference>
<dbReference type="AlphaFoldDB" id="A0A3M9MEQ8"/>
<sequence length="83" mass="9614">MGALSPKKARKTTFLQANVAFLSLNPLEGIIESCFFVPRFTQNPVYKSFISLQINEWINSLTGDQLVLQLEKYFIKRKDEIKF</sequence>
<organism evidence="1 2">
    <name type="scientific">Rufibacter latericius</name>
    <dbReference type="NCBI Taxonomy" id="2487040"/>
    <lineage>
        <taxon>Bacteria</taxon>
        <taxon>Pseudomonadati</taxon>
        <taxon>Bacteroidota</taxon>
        <taxon>Cytophagia</taxon>
        <taxon>Cytophagales</taxon>
        <taxon>Hymenobacteraceae</taxon>
        <taxon>Rufibacter</taxon>
    </lineage>
</organism>
<dbReference type="EMBL" id="RJJD01000013">
    <property type="protein sequence ID" value="RNI24041.1"/>
    <property type="molecule type" value="Genomic_DNA"/>
</dbReference>
<comment type="caution">
    <text evidence="1">The sequence shown here is derived from an EMBL/GenBank/DDBJ whole genome shotgun (WGS) entry which is preliminary data.</text>
</comment>
<protein>
    <submittedName>
        <fullName evidence="1">Uncharacterized protein</fullName>
    </submittedName>
</protein>